<keyword evidence="11" id="KW-1185">Reference proteome</keyword>
<keyword evidence="3" id="KW-1003">Cell membrane</keyword>
<feature type="transmembrane region" description="Helical" evidence="8">
    <location>
        <begin position="43"/>
        <end position="71"/>
    </location>
</feature>
<dbReference type="Pfam" id="PF07690">
    <property type="entry name" value="MFS_1"/>
    <property type="match status" value="1"/>
</dbReference>
<dbReference type="InterPro" id="IPR020846">
    <property type="entry name" value="MFS_dom"/>
</dbReference>
<evidence type="ECO:0000259" key="9">
    <source>
        <dbReference type="PROSITE" id="PS50850"/>
    </source>
</evidence>
<evidence type="ECO:0000256" key="3">
    <source>
        <dbReference type="ARBA" id="ARBA00022475"/>
    </source>
</evidence>
<feature type="transmembrane region" description="Helical" evidence="8">
    <location>
        <begin position="296"/>
        <end position="315"/>
    </location>
</feature>
<organism evidence="10 11">
    <name type="scientific">Candidatus Megaera venefica</name>
    <dbReference type="NCBI Taxonomy" id="2055910"/>
    <lineage>
        <taxon>Bacteria</taxon>
        <taxon>Pseudomonadati</taxon>
        <taxon>Pseudomonadota</taxon>
        <taxon>Alphaproteobacteria</taxon>
        <taxon>Rickettsiales</taxon>
        <taxon>Rickettsiaceae</taxon>
        <taxon>Candidatus Megaera</taxon>
    </lineage>
</organism>
<keyword evidence="2" id="KW-0813">Transport</keyword>
<evidence type="ECO:0000256" key="7">
    <source>
        <dbReference type="ARBA" id="ARBA00023136"/>
    </source>
</evidence>
<name>A0ABU5NAS9_9RICK</name>
<evidence type="ECO:0000256" key="5">
    <source>
        <dbReference type="ARBA" id="ARBA00022847"/>
    </source>
</evidence>
<dbReference type="Proteomes" id="UP001291687">
    <property type="component" value="Unassembled WGS sequence"/>
</dbReference>
<comment type="caution">
    <text evidence="10">The sequence shown here is derived from an EMBL/GenBank/DDBJ whole genome shotgun (WGS) entry which is preliminary data.</text>
</comment>
<protein>
    <submittedName>
        <fullName evidence="10">MFS transporter</fullName>
    </submittedName>
</protein>
<keyword evidence="4 8" id="KW-0812">Transmembrane</keyword>
<evidence type="ECO:0000256" key="6">
    <source>
        <dbReference type="ARBA" id="ARBA00022989"/>
    </source>
</evidence>
<dbReference type="InterPro" id="IPR051084">
    <property type="entry name" value="H+-coupled_symporters"/>
</dbReference>
<proteinExistence type="predicted"/>
<feature type="transmembrane region" description="Helical" evidence="8">
    <location>
        <begin position="230"/>
        <end position="253"/>
    </location>
</feature>
<evidence type="ECO:0000313" key="10">
    <source>
        <dbReference type="EMBL" id="MEA0970251.1"/>
    </source>
</evidence>
<feature type="transmembrane region" description="Helical" evidence="8">
    <location>
        <begin position="327"/>
        <end position="349"/>
    </location>
</feature>
<keyword evidence="5" id="KW-0769">Symport</keyword>
<dbReference type="PANTHER" id="PTHR43528">
    <property type="entry name" value="ALPHA-KETOGLUTARATE PERMEASE"/>
    <property type="match status" value="1"/>
</dbReference>
<accession>A0ABU5NAS9</accession>
<feature type="transmembrane region" description="Helical" evidence="8">
    <location>
        <begin position="387"/>
        <end position="408"/>
    </location>
</feature>
<dbReference type="InterPro" id="IPR036259">
    <property type="entry name" value="MFS_trans_sf"/>
</dbReference>
<dbReference type="PROSITE" id="PS50850">
    <property type="entry name" value="MFS"/>
    <property type="match status" value="1"/>
</dbReference>
<dbReference type="Gene3D" id="1.20.1250.20">
    <property type="entry name" value="MFS general substrate transporter like domains"/>
    <property type="match status" value="2"/>
</dbReference>
<feature type="transmembrane region" description="Helical" evidence="8">
    <location>
        <begin position="361"/>
        <end position="381"/>
    </location>
</feature>
<evidence type="ECO:0000256" key="2">
    <source>
        <dbReference type="ARBA" id="ARBA00022448"/>
    </source>
</evidence>
<sequence>MNKRRSIFLSAISGNILEYYDFTVYAVFALAIGKTFFPGDSEIVQVLATLAVFAVGFVTRPIGGIIFGYIADKHGRRVSLIVSMLGMTIPTFTMGLIPAYSEIGYLAPAALVFMRLLQGLCISGEGAGAAIFILEHYQNLRPGFTAGIVHASNIAGTLLATIVGIILAHFFPSLEFAWRFAFILGGVMGLVGFYFRLRVSETPIFEMLAEKKKTLKSPFFHVLKTAKSSMFITVCLGASASSVVYLIKTYITIYYCNILHFDDTIARSYLAYSSIVMMCAMPLSGHISDKIGRFNMISLSSAAVVILALPCFMLLSCENAIEQLIALTVLAILGGMLAGTAYIFVISLFSPDQRFSGVAFSYNLGIALCGGTSAGISRWLVEITGVYYSPAFYIMLTSSIFLIVIYIMRDTVKQLLEANLSHNKSLSKLATAGQVQGAYVAQNRNVHNARENSSTEATAAAIARKSRASKEV</sequence>
<dbReference type="InterPro" id="IPR011701">
    <property type="entry name" value="MFS"/>
</dbReference>
<feature type="domain" description="Major facilitator superfamily (MFS) profile" evidence="9">
    <location>
        <begin position="7"/>
        <end position="413"/>
    </location>
</feature>
<feature type="transmembrane region" description="Helical" evidence="8">
    <location>
        <begin position="112"/>
        <end position="134"/>
    </location>
</feature>
<dbReference type="EMBL" id="JARJFB010000008">
    <property type="protein sequence ID" value="MEA0970251.1"/>
    <property type="molecule type" value="Genomic_DNA"/>
</dbReference>
<dbReference type="SUPFAM" id="SSF103473">
    <property type="entry name" value="MFS general substrate transporter"/>
    <property type="match status" value="1"/>
</dbReference>
<keyword evidence="7 8" id="KW-0472">Membrane</keyword>
<feature type="transmembrane region" description="Helical" evidence="8">
    <location>
        <begin position="146"/>
        <end position="170"/>
    </location>
</feature>
<gene>
    <name evidence="10" type="ORF">Megvenef_00206</name>
</gene>
<dbReference type="PANTHER" id="PTHR43528:SF1">
    <property type="entry name" value="ALPHA-KETOGLUTARATE PERMEASE"/>
    <property type="match status" value="1"/>
</dbReference>
<comment type="subcellular location">
    <subcellularLocation>
        <location evidence="1">Cell inner membrane</location>
        <topology evidence="1">Multi-pass membrane protein</topology>
    </subcellularLocation>
</comment>
<reference evidence="10 11" key="1">
    <citation type="submission" date="2023-03" db="EMBL/GenBank/DDBJ databases">
        <title>Host association and intracellularity evolved multiple times independently in the Rickettsiales.</title>
        <authorList>
            <person name="Castelli M."/>
            <person name="Nardi T."/>
            <person name="Gammuto L."/>
            <person name="Bellinzona G."/>
            <person name="Sabaneyeva E."/>
            <person name="Potekhin A."/>
            <person name="Serra V."/>
            <person name="Petroni G."/>
            <person name="Sassera D."/>
        </authorList>
    </citation>
    <scope>NUCLEOTIDE SEQUENCE [LARGE SCALE GENOMIC DNA]</scope>
    <source>
        <strain evidence="10 11">Sr 2-6</strain>
    </source>
</reference>
<feature type="transmembrane region" description="Helical" evidence="8">
    <location>
        <begin position="78"/>
        <end position="100"/>
    </location>
</feature>
<evidence type="ECO:0000313" key="11">
    <source>
        <dbReference type="Proteomes" id="UP001291687"/>
    </source>
</evidence>
<keyword evidence="6 8" id="KW-1133">Transmembrane helix</keyword>
<evidence type="ECO:0000256" key="4">
    <source>
        <dbReference type="ARBA" id="ARBA00022692"/>
    </source>
</evidence>
<evidence type="ECO:0000256" key="1">
    <source>
        <dbReference type="ARBA" id="ARBA00004429"/>
    </source>
</evidence>
<feature type="transmembrane region" description="Helical" evidence="8">
    <location>
        <begin position="176"/>
        <end position="197"/>
    </location>
</feature>
<evidence type="ECO:0000256" key="8">
    <source>
        <dbReference type="SAM" id="Phobius"/>
    </source>
</evidence>
<feature type="transmembrane region" description="Helical" evidence="8">
    <location>
        <begin position="265"/>
        <end position="284"/>
    </location>
</feature>